<sequence>MIKTPRNQPPRIKERLHAFLLTSGASFLLLLLLFSPQAGLDGARTGLLLCAEVVIPTLFPFLVLSSFVIHLGLAERFGRLFTRLTAALFKLPGASAPVLVLGILGGYPVGARACAELVDTGALTRAEGNRLLTFCINSSPAYIIGAAGAGLLHSAQAGALLYAAHILSSLLVGTLLGMHSPKPSAGALARRPVTRMPASGALVTSVTGAATSMLGISGFVVFFSSLSSLLFSTGLVGWMARLAAFLPGLHWFDAGTAQTLLKGFLEVSGGCDAAVHNGQFVLEALSAFLSWSGLSVVFQVLFAVRGTGLSARGYVASRPLHMLFSILFTVILFSLFPVAIPTLAATSRVALSMHNAPASAALLFACALLLLARATV</sequence>
<dbReference type="KEGG" id="eha:Ethha_1185"/>
<dbReference type="HOGENOM" id="CLU_051469_0_0_9"/>
<accession>E6U530</accession>
<feature type="transmembrane region" description="Helical" evidence="1">
    <location>
        <begin position="288"/>
        <end position="308"/>
    </location>
</feature>
<feature type="transmembrane region" description="Helical" evidence="1">
    <location>
        <begin position="229"/>
        <end position="252"/>
    </location>
</feature>
<organism evidence="3 4">
    <name type="scientific">Ethanoligenens harbinense (strain DSM 18485 / JCM 12961 / CGMCC 1.5033 / YUAN-3)</name>
    <dbReference type="NCBI Taxonomy" id="663278"/>
    <lineage>
        <taxon>Bacteria</taxon>
        <taxon>Bacillati</taxon>
        <taxon>Bacillota</taxon>
        <taxon>Clostridia</taxon>
        <taxon>Eubacteriales</taxon>
        <taxon>Oscillospiraceae</taxon>
        <taxon>Ethanoligenens</taxon>
    </lineage>
</organism>
<gene>
    <name evidence="3" type="ordered locus">Ethha_1185</name>
</gene>
<feature type="transmembrane region" description="Helical" evidence="1">
    <location>
        <begin position="87"/>
        <end position="111"/>
    </location>
</feature>
<feature type="transmembrane region" description="Helical" evidence="1">
    <location>
        <begin position="131"/>
        <end position="152"/>
    </location>
</feature>
<dbReference type="STRING" id="663278.Ethha_1185"/>
<dbReference type="Proteomes" id="UP000001551">
    <property type="component" value="Chromosome"/>
</dbReference>
<feature type="transmembrane region" description="Helical" evidence="1">
    <location>
        <begin position="320"/>
        <end position="340"/>
    </location>
</feature>
<keyword evidence="1" id="KW-0472">Membrane</keyword>
<evidence type="ECO:0000313" key="3">
    <source>
        <dbReference type="EMBL" id="ADU26736.1"/>
    </source>
</evidence>
<dbReference type="eggNOG" id="COG3314">
    <property type="taxonomic scope" value="Bacteria"/>
</dbReference>
<feature type="transmembrane region" description="Helical" evidence="1">
    <location>
        <begin position="198"/>
        <end position="222"/>
    </location>
</feature>
<protein>
    <submittedName>
        <fullName evidence="3">Nucleoside recognition domain protein</fullName>
    </submittedName>
</protein>
<evidence type="ECO:0000259" key="2">
    <source>
        <dbReference type="Pfam" id="PF07670"/>
    </source>
</evidence>
<dbReference type="RefSeq" id="WP_013485097.1">
    <property type="nucleotide sequence ID" value="NC_014828.1"/>
</dbReference>
<evidence type="ECO:0000313" key="4">
    <source>
        <dbReference type="Proteomes" id="UP000001551"/>
    </source>
</evidence>
<proteinExistence type="predicted"/>
<feature type="transmembrane region" description="Helical" evidence="1">
    <location>
        <begin position="58"/>
        <end position="75"/>
    </location>
</feature>
<reference evidence="3 4" key="1">
    <citation type="submission" date="2010-12" db="EMBL/GenBank/DDBJ databases">
        <title>Complete sequence of Ethanoligenens harbinense YUAN-3.</title>
        <authorList>
            <person name="Lucas S."/>
            <person name="Copeland A."/>
            <person name="Lapidus A."/>
            <person name="Cheng J.-F."/>
            <person name="Bruce D."/>
            <person name="Goodwin L."/>
            <person name="Pitluck S."/>
            <person name="Chertkov O."/>
            <person name="Misra M."/>
            <person name="Detter J.C."/>
            <person name="Han C."/>
            <person name="Tapia R."/>
            <person name="Land M."/>
            <person name="Hauser L."/>
            <person name="Jeffries C."/>
            <person name="Kyrpides N."/>
            <person name="Ivanova N."/>
            <person name="Mikhailova N."/>
            <person name="Wang A."/>
            <person name="Mouttaki H."/>
            <person name="He Z."/>
            <person name="Zhou J."/>
            <person name="Hemme C.L."/>
            <person name="Woyke T."/>
        </authorList>
    </citation>
    <scope>NUCLEOTIDE SEQUENCE [LARGE SCALE GENOMIC DNA]</scope>
    <source>
        <strain evidence="4">DSM 18485 / JCM 12961 / CGMCC 1.5033 / YUAN-3</strain>
    </source>
</reference>
<feature type="transmembrane region" description="Helical" evidence="1">
    <location>
        <begin position="352"/>
        <end position="372"/>
    </location>
</feature>
<keyword evidence="4" id="KW-1185">Reference proteome</keyword>
<name>E6U530_ETHHY</name>
<feature type="transmembrane region" description="Helical" evidence="1">
    <location>
        <begin position="159"/>
        <end position="178"/>
    </location>
</feature>
<feature type="domain" description="Nucleoside transporter/FeoB GTPase Gate" evidence="2">
    <location>
        <begin position="53"/>
        <end position="125"/>
    </location>
</feature>
<keyword evidence="1" id="KW-0812">Transmembrane</keyword>
<evidence type="ECO:0000256" key="1">
    <source>
        <dbReference type="SAM" id="Phobius"/>
    </source>
</evidence>
<dbReference type="AlphaFoldDB" id="E6U530"/>
<keyword evidence="1" id="KW-1133">Transmembrane helix</keyword>
<dbReference type="EMBL" id="CP002400">
    <property type="protein sequence ID" value="ADU26736.1"/>
    <property type="molecule type" value="Genomic_DNA"/>
</dbReference>
<dbReference type="Pfam" id="PF07670">
    <property type="entry name" value="Gate"/>
    <property type="match status" value="1"/>
</dbReference>
<dbReference type="InterPro" id="IPR011642">
    <property type="entry name" value="Gate_dom"/>
</dbReference>